<evidence type="ECO:0000313" key="2">
    <source>
        <dbReference type="EMBL" id="RKF05782.1"/>
    </source>
</evidence>
<keyword evidence="1" id="KW-1133">Transmembrane helix</keyword>
<comment type="caution">
    <text evidence="2">The sequence shown here is derived from an EMBL/GenBank/DDBJ whole genome shotgun (WGS) entry which is preliminary data.</text>
</comment>
<reference evidence="2 3" key="1">
    <citation type="journal article" date="2018" name="Int. J. Syst. Bacteriol.">
        <title>Oceaniradius stylonemae gen. nov., sp. nov., isolated from a red alga, Stylonema cornu-cervi.</title>
        <authorList>
            <person name="Jeong S."/>
        </authorList>
    </citation>
    <scope>NUCLEOTIDE SEQUENCE [LARGE SCALE GENOMIC DNA]</scope>
    <source>
        <strain evidence="2 3">StC1</strain>
    </source>
</reference>
<dbReference type="RefSeq" id="WP_109766407.1">
    <property type="nucleotide sequence ID" value="NZ_OZ244994.1"/>
</dbReference>
<dbReference type="OrthoDB" id="7376361at2"/>
<dbReference type="Pfam" id="PF05437">
    <property type="entry name" value="AzlD"/>
    <property type="match status" value="1"/>
</dbReference>
<gene>
    <name evidence="2" type="ORF">DEM25_014425</name>
</gene>
<dbReference type="EMBL" id="QFWV02000008">
    <property type="protein sequence ID" value="RKF05782.1"/>
    <property type="molecule type" value="Genomic_DNA"/>
</dbReference>
<protein>
    <submittedName>
        <fullName evidence="2">AzlD family protein</fullName>
    </submittedName>
</protein>
<accession>A0A3A8A683</accession>
<name>A0A3A8A683_9HYPH</name>
<proteinExistence type="predicted"/>
<evidence type="ECO:0000256" key="1">
    <source>
        <dbReference type="SAM" id="Phobius"/>
    </source>
</evidence>
<evidence type="ECO:0000313" key="3">
    <source>
        <dbReference type="Proteomes" id="UP000246132"/>
    </source>
</evidence>
<sequence length="99" mass="10393">MVLSATAWVILAGAVATYLTRVGGHAVLSRFERIPPRVEAALNAVPAAVLTAIVAPYAVFFGLAEAITIAAAIVLALRLPTLAMLGICWALVWLLRQAI</sequence>
<feature type="transmembrane region" description="Helical" evidence="1">
    <location>
        <begin position="66"/>
        <end position="95"/>
    </location>
</feature>
<dbReference type="AlphaFoldDB" id="A0A3A8A683"/>
<keyword evidence="3" id="KW-1185">Reference proteome</keyword>
<organism evidence="2 3">
    <name type="scientific">Oceaniradius stylonematis</name>
    <dbReference type="NCBI Taxonomy" id="2184161"/>
    <lineage>
        <taxon>Bacteria</taxon>
        <taxon>Pseudomonadati</taxon>
        <taxon>Pseudomonadota</taxon>
        <taxon>Alphaproteobacteria</taxon>
        <taxon>Hyphomicrobiales</taxon>
        <taxon>Ahrensiaceae</taxon>
        <taxon>Oceaniradius</taxon>
    </lineage>
</organism>
<feature type="transmembrane region" description="Helical" evidence="1">
    <location>
        <begin position="6"/>
        <end position="28"/>
    </location>
</feature>
<keyword evidence="1" id="KW-0472">Membrane</keyword>
<dbReference type="InterPro" id="IPR008407">
    <property type="entry name" value="Brnchd-chn_aa_trnsp_AzlD"/>
</dbReference>
<feature type="transmembrane region" description="Helical" evidence="1">
    <location>
        <begin position="40"/>
        <end position="60"/>
    </location>
</feature>
<dbReference type="Proteomes" id="UP000246132">
    <property type="component" value="Unassembled WGS sequence"/>
</dbReference>
<keyword evidence="1" id="KW-0812">Transmembrane</keyword>